<proteinExistence type="predicted"/>
<gene>
    <name evidence="4" type="ORF">CTEN210_06092</name>
</gene>
<dbReference type="GO" id="GO:0016671">
    <property type="term" value="F:oxidoreductase activity, acting on a sulfur group of donors, disulfide as acceptor"/>
    <property type="evidence" value="ECO:0007669"/>
    <property type="project" value="TreeGrafter"/>
</dbReference>
<feature type="domain" description="Thioredoxin" evidence="3">
    <location>
        <begin position="116"/>
        <end position="236"/>
    </location>
</feature>
<dbReference type="EMBL" id="BLLK01000038">
    <property type="protein sequence ID" value="GFH49616.1"/>
    <property type="molecule type" value="Genomic_DNA"/>
</dbReference>
<dbReference type="InterPro" id="IPR044241">
    <property type="entry name" value="TxlA/HCF164"/>
</dbReference>
<dbReference type="PROSITE" id="PS51352">
    <property type="entry name" value="THIOREDOXIN_2"/>
    <property type="match status" value="1"/>
</dbReference>
<evidence type="ECO:0000259" key="3">
    <source>
        <dbReference type="PROSITE" id="PS51352"/>
    </source>
</evidence>
<evidence type="ECO:0000256" key="1">
    <source>
        <dbReference type="SAM" id="MobiDB-lite"/>
    </source>
</evidence>
<dbReference type="SUPFAM" id="SSF52833">
    <property type="entry name" value="Thioredoxin-like"/>
    <property type="match status" value="1"/>
</dbReference>
<feature type="region of interest" description="Disordered" evidence="1">
    <location>
        <begin position="254"/>
        <end position="282"/>
    </location>
</feature>
<dbReference type="InterPro" id="IPR013766">
    <property type="entry name" value="Thioredoxin_domain"/>
</dbReference>
<organism evidence="4 5">
    <name type="scientific">Chaetoceros tenuissimus</name>
    <dbReference type="NCBI Taxonomy" id="426638"/>
    <lineage>
        <taxon>Eukaryota</taxon>
        <taxon>Sar</taxon>
        <taxon>Stramenopiles</taxon>
        <taxon>Ochrophyta</taxon>
        <taxon>Bacillariophyta</taxon>
        <taxon>Coscinodiscophyceae</taxon>
        <taxon>Chaetocerotophycidae</taxon>
        <taxon>Chaetocerotales</taxon>
        <taxon>Chaetocerotaceae</taxon>
        <taxon>Chaetoceros</taxon>
    </lineage>
</organism>
<keyword evidence="2" id="KW-0812">Transmembrane</keyword>
<evidence type="ECO:0000313" key="4">
    <source>
        <dbReference type="EMBL" id="GFH49616.1"/>
    </source>
</evidence>
<keyword evidence="2" id="KW-0472">Membrane</keyword>
<feature type="compositionally biased region" description="Polar residues" evidence="1">
    <location>
        <begin position="256"/>
        <end position="271"/>
    </location>
</feature>
<reference evidence="4 5" key="1">
    <citation type="journal article" date="2021" name="Sci. Rep.">
        <title>The genome of the diatom Chaetoceros tenuissimus carries an ancient integrated fragment of an extant virus.</title>
        <authorList>
            <person name="Hongo Y."/>
            <person name="Kimura K."/>
            <person name="Takaki Y."/>
            <person name="Yoshida Y."/>
            <person name="Baba S."/>
            <person name="Kobayashi G."/>
            <person name="Nagasaki K."/>
            <person name="Hano T."/>
            <person name="Tomaru Y."/>
        </authorList>
    </citation>
    <scope>NUCLEOTIDE SEQUENCE [LARGE SCALE GENOMIC DNA]</scope>
    <source>
        <strain evidence="4 5">NIES-3715</strain>
    </source>
</reference>
<dbReference type="AlphaFoldDB" id="A0AAD3CP84"/>
<protein>
    <recommendedName>
        <fullName evidence="3">Thioredoxin domain-containing protein</fullName>
    </recommendedName>
</protein>
<sequence>MRSSIIARFLVMGATMHLSNSFTTTSFSPLLAKTASGKFKMESLHVSTTSQDDSSTMTAQERIIKEALGIEPETAAEREERIKQREQQANASKNKKRNNIFVAILAFSAAILNYGYQFTHPITSLSLLAEMQRNSEELNVIGNNGKPTMVEFWAPWCINCREEAATIASIEAEYKGKVNFIMVDGDKGDNWPIIERFNVDAIPHIALVSSDGLVETSLIGTIPRGVLRDDLDTMIENSHRLEQGEGRKQLPYSMYDSFQNRPENRQLTFSKDQPPPIRLGSK</sequence>
<accession>A0AAD3CP84</accession>
<keyword evidence="2" id="KW-1133">Transmembrane helix</keyword>
<dbReference type="PANTHER" id="PTHR47353:SF1">
    <property type="entry name" value="THIOREDOXIN-LIKE PROTEIN HCF164, CHLOROPLASTIC"/>
    <property type="match status" value="1"/>
</dbReference>
<comment type="caution">
    <text evidence="4">The sequence shown here is derived from an EMBL/GenBank/DDBJ whole genome shotgun (WGS) entry which is preliminary data.</text>
</comment>
<evidence type="ECO:0000313" key="5">
    <source>
        <dbReference type="Proteomes" id="UP001054902"/>
    </source>
</evidence>
<dbReference type="Gene3D" id="3.40.30.10">
    <property type="entry name" value="Glutaredoxin"/>
    <property type="match status" value="1"/>
</dbReference>
<dbReference type="InterPro" id="IPR036249">
    <property type="entry name" value="Thioredoxin-like_sf"/>
</dbReference>
<dbReference type="Pfam" id="PF00085">
    <property type="entry name" value="Thioredoxin"/>
    <property type="match status" value="1"/>
</dbReference>
<dbReference type="Proteomes" id="UP001054902">
    <property type="component" value="Unassembled WGS sequence"/>
</dbReference>
<evidence type="ECO:0000256" key="2">
    <source>
        <dbReference type="SAM" id="Phobius"/>
    </source>
</evidence>
<feature type="transmembrane region" description="Helical" evidence="2">
    <location>
        <begin position="100"/>
        <end position="116"/>
    </location>
</feature>
<keyword evidence="5" id="KW-1185">Reference proteome</keyword>
<feature type="compositionally biased region" description="Pro residues" evidence="1">
    <location>
        <begin position="273"/>
        <end position="282"/>
    </location>
</feature>
<name>A0AAD3CP84_9STRA</name>
<dbReference type="PANTHER" id="PTHR47353">
    <property type="entry name" value="THIOREDOXIN-LIKE PROTEIN HCF164, CHLOROPLASTIC"/>
    <property type="match status" value="1"/>
</dbReference>